<organism evidence="2 4">
    <name type="scientific">Adineta steineri</name>
    <dbReference type="NCBI Taxonomy" id="433720"/>
    <lineage>
        <taxon>Eukaryota</taxon>
        <taxon>Metazoa</taxon>
        <taxon>Spiralia</taxon>
        <taxon>Gnathifera</taxon>
        <taxon>Rotifera</taxon>
        <taxon>Eurotatoria</taxon>
        <taxon>Bdelloidea</taxon>
        <taxon>Adinetida</taxon>
        <taxon>Adinetidae</taxon>
        <taxon>Adineta</taxon>
    </lineage>
</organism>
<evidence type="ECO:0000313" key="2">
    <source>
        <dbReference type="EMBL" id="CAF1194028.1"/>
    </source>
</evidence>
<evidence type="ECO:0000256" key="1">
    <source>
        <dbReference type="SAM" id="Coils"/>
    </source>
</evidence>
<protein>
    <submittedName>
        <fullName evidence="2">Uncharacterized protein</fullName>
    </submittedName>
</protein>
<evidence type="ECO:0000313" key="3">
    <source>
        <dbReference type="EMBL" id="CAF3751709.1"/>
    </source>
</evidence>
<accession>A0A814VY97</accession>
<dbReference type="EMBL" id="CAJNOG010000354">
    <property type="protein sequence ID" value="CAF1194028.1"/>
    <property type="molecule type" value="Genomic_DNA"/>
</dbReference>
<comment type="caution">
    <text evidence="2">The sequence shown here is derived from an EMBL/GenBank/DDBJ whole genome shotgun (WGS) entry which is preliminary data.</text>
</comment>
<keyword evidence="1" id="KW-0175">Coiled coil</keyword>
<dbReference type="PANTHER" id="PTHR34649:SF1">
    <property type="entry name" value="CILIA- AND FLAGELLA-ASSOCIATED PROTEIN 99"/>
    <property type="match status" value="1"/>
</dbReference>
<name>A0A814VY97_9BILA</name>
<dbReference type="Proteomes" id="UP000663844">
    <property type="component" value="Unassembled WGS sequence"/>
</dbReference>
<sequence>MNKTINEYNDLFHHCVRVLNEYNDTKSEKIFLEEYFQLNKVLDQSFVSIVLTDCIRHSALLKIIIDVFYKTDDIHLRKSDENIYKVIIYIIFFQLDSVGLPFFRGFIDSIKSQQINQLLQFLLNETHLLTIKSECLKLYEEEYINQKLIRVIHRYLPDLRELSKKIKERPLSSEPIKFKPFNLTIPKPRTTSISKDTVKKADCRLKSQEQIKLRKLHENKPNHRRAISAIEKSSQNHFRAKPLPNFQTNKIPVKLNLATVLKENQLYKKQEDDIHRRLDYLEAGGKDAHEFLQWQQTMQQQDYEQKLNTIERKKLEGKISYEEAILAKQRLTNENRQIANELKRQTRETIEFHVKGKLKEEQKMKQLIEEIINGRDNTKLAQQKLQQYKTDFVKQYKEDTKQLMKQTLEEAEIEMRQRMELIQQIRAIESIPIDRSKPIDLTSVVGHGVHDEMSMNELRERLELIKFEREKERESRRDQIIKDKQIKEKLLTNTVQSIDKHRDGLTTQTIVKKQRNTSAPPLIHKNNSEIQQLKNHLESIKNQRVIMERLRRKFSKLKRKSFRSTKNDLYEKPDDDNIYVEPREDELSNINTHFDGIAEELLVIAKKSSHTIRLAKLHNDLLTLKTFITQKLNENSKELFNANKQINVLKRNLDKQPNDNDPDSTLSVRYNRSFASDRSMADTTSCYSIWSPNNSILSSSLTTPTFRRRLAETSTSDINYSSVVQEHFVYLYQQLCSNCSKCSCYQTFIRNQIELEYLSICSYNEQLKSENDFLQRLLADCKYSYEKQYVLFNQYEQYLIEYEHCIQIQYELIKTLQELIDRFQITSDKRKLTINNHEKHVYQKLNDNVNTRINYGEENAEIFRTISVLHEQCQRQVSQLPKRAQLYSYSREQFHPPANVSGIVDVADLEISVLLVDLLTLKHENNELRWTNDRLLREKKSYKSKVAVLELTNKYFQLNNVTNISSEDSSNELIQREKTLRLYVYRLYDLLQRTSEQVEERQIYYENLIYQIKIRNRNLIDQIRRIEDNKKP</sequence>
<proteinExistence type="predicted"/>
<dbReference type="AlphaFoldDB" id="A0A814VY97"/>
<dbReference type="EMBL" id="CAJOAZ010001022">
    <property type="protein sequence ID" value="CAF3751709.1"/>
    <property type="molecule type" value="Genomic_DNA"/>
</dbReference>
<feature type="coiled-coil region" evidence="1">
    <location>
        <begin position="321"/>
        <end position="348"/>
    </location>
</feature>
<reference evidence="2" key="1">
    <citation type="submission" date="2021-02" db="EMBL/GenBank/DDBJ databases">
        <authorList>
            <person name="Nowell W R."/>
        </authorList>
    </citation>
    <scope>NUCLEOTIDE SEQUENCE</scope>
</reference>
<dbReference type="PANTHER" id="PTHR34649">
    <property type="entry name" value="CILIA- AND FLAGELLA-ASSOCIATED PROTEIN 99"/>
    <property type="match status" value="1"/>
</dbReference>
<gene>
    <name evidence="2" type="ORF">JYZ213_LOCUS26511</name>
    <name evidence="3" type="ORF">OXD698_LOCUS15493</name>
</gene>
<dbReference type="Proteomes" id="UP000663845">
    <property type="component" value="Unassembled WGS sequence"/>
</dbReference>
<dbReference type="InterPro" id="IPR039341">
    <property type="entry name" value="CFAP99"/>
</dbReference>
<feature type="coiled-coil region" evidence="1">
    <location>
        <begin position="925"/>
        <end position="952"/>
    </location>
</feature>
<evidence type="ECO:0000313" key="4">
    <source>
        <dbReference type="Proteomes" id="UP000663845"/>
    </source>
</evidence>
<feature type="coiled-coil region" evidence="1">
    <location>
        <begin position="523"/>
        <end position="560"/>
    </location>
</feature>